<sequence length="210" mass="25012">MLKYLGSLFTSAFITSIMVVLIDKIFSYFLNRNISFRQENNQIKVHNIIDDYHNFMDLLPEIFDVIGHTYTTLSQYRTVISDKDQYDFFCNNVGQPDEKYSNMLLKNLYKLDVIIKKTDKFSADLLFFDRKSFNAYIDFCTYILNGENAKQADYKEISKEKLINFLKIFSKNFSLKKDYDFHNLNWFTDMLRYNAPILDKSVVENNEITR</sequence>
<dbReference type="AlphaFoldDB" id="A0A510KN17"/>
<keyword evidence="5" id="KW-1185">Reference proteome</keyword>
<dbReference type="OrthoDB" id="82938at2"/>
<evidence type="ECO:0000313" key="2">
    <source>
        <dbReference type="EMBL" id="BBM44119.1"/>
    </source>
</evidence>
<evidence type="ECO:0000313" key="4">
    <source>
        <dbReference type="Proteomes" id="UP000321378"/>
    </source>
</evidence>
<evidence type="ECO:0000313" key="3">
    <source>
        <dbReference type="EMBL" id="BBM51265.1"/>
    </source>
</evidence>
<organism evidence="3 4">
    <name type="scientific">Leptotrichia trevisanii</name>
    <dbReference type="NCBI Taxonomy" id="109328"/>
    <lineage>
        <taxon>Bacteria</taxon>
        <taxon>Fusobacteriati</taxon>
        <taxon>Fusobacteriota</taxon>
        <taxon>Fusobacteriia</taxon>
        <taxon>Fusobacteriales</taxon>
        <taxon>Leptotrichiaceae</taxon>
        <taxon>Leptotrichia</taxon>
    </lineage>
</organism>
<accession>A0A510KN17</accession>
<dbReference type="Proteomes" id="UP000422644">
    <property type="component" value="Chromosome"/>
</dbReference>
<feature type="transmembrane region" description="Helical" evidence="1">
    <location>
        <begin position="6"/>
        <end position="30"/>
    </location>
</feature>
<dbReference type="Proteomes" id="UP000321378">
    <property type="component" value="Chromosome"/>
</dbReference>
<reference evidence="3 4" key="2">
    <citation type="submission" date="2019-07" db="EMBL/GenBank/DDBJ databases">
        <title>Complete Genome Sequence of Leptotrichia trevisanii Strain JMUB3935.</title>
        <authorList>
            <person name="Watanabe S."/>
            <person name="Cui L."/>
        </authorList>
    </citation>
    <scope>NUCLEOTIDE SEQUENCE [LARGE SCALE GENOMIC DNA]</scope>
    <source>
        <strain evidence="3 4">JMUB3935</strain>
    </source>
</reference>
<keyword evidence="1" id="KW-1133">Transmembrane helix</keyword>
<evidence type="ECO:0000256" key="1">
    <source>
        <dbReference type="SAM" id="Phobius"/>
    </source>
</evidence>
<dbReference type="EMBL" id="AP019840">
    <property type="protein sequence ID" value="BBM51265.1"/>
    <property type="molecule type" value="Genomic_DNA"/>
</dbReference>
<name>A0A510KN17_9FUSO</name>
<reference evidence="2 5" key="1">
    <citation type="submission" date="2019-07" db="EMBL/GenBank/DDBJ databases">
        <title>Complete Genome Sequence of Leptotrichia trevisanii Strain JMUB3870.</title>
        <authorList>
            <person name="Watanabe S."/>
            <person name="Cui L."/>
        </authorList>
    </citation>
    <scope>NUCLEOTIDE SEQUENCE [LARGE SCALE GENOMIC DNA]</scope>
    <source>
        <strain evidence="2 5">JMUB3870</strain>
    </source>
</reference>
<evidence type="ECO:0000313" key="5">
    <source>
        <dbReference type="Proteomes" id="UP000422644"/>
    </source>
</evidence>
<gene>
    <name evidence="2" type="ORF">JMUB3870_0226</name>
    <name evidence="3" type="ORF">JMUB3935_0232</name>
</gene>
<dbReference type="STRING" id="1122173.GCA_000482505_02291"/>
<keyword evidence="1" id="KW-0812">Transmembrane</keyword>
<proteinExistence type="predicted"/>
<keyword evidence="1" id="KW-0472">Membrane</keyword>
<dbReference type="EMBL" id="AP019831">
    <property type="protein sequence ID" value="BBM44119.1"/>
    <property type="molecule type" value="Genomic_DNA"/>
</dbReference>
<dbReference type="RefSeq" id="WP_026749673.1">
    <property type="nucleotide sequence ID" value="NZ_AP019831.1"/>
</dbReference>
<protein>
    <submittedName>
        <fullName evidence="3">Uncharacterized protein</fullName>
    </submittedName>
</protein>